<dbReference type="GO" id="GO:0022857">
    <property type="term" value="F:transmembrane transporter activity"/>
    <property type="evidence" value="ECO:0007669"/>
    <property type="project" value="UniProtKB-UniRule"/>
</dbReference>
<feature type="transmembrane region" description="Helical" evidence="9">
    <location>
        <begin position="91"/>
        <end position="116"/>
    </location>
</feature>
<dbReference type="InterPro" id="IPR055348">
    <property type="entry name" value="DctQ"/>
</dbReference>
<dbReference type="Proteomes" id="UP000029995">
    <property type="component" value="Unassembled WGS sequence"/>
</dbReference>
<keyword evidence="4 9" id="KW-0997">Cell inner membrane</keyword>
<evidence type="ECO:0000256" key="7">
    <source>
        <dbReference type="ARBA" id="ARBA00023136"/>
    </source>
</evidence>
<comment type="similarity">
    <text evidence="8 9">Belongs to the TRAP transporter small permease family.</text>
</comment>
<evidence type="ECO:0000256" key="3">
    <source>
        <dbReference type="ARBA" id="ARBA00022475"/>
    </source>
</evidence>
<dbReference type="OrthoDB" id="9794346at2"/>
<dbReference type="GO" id="GO:0005886">
    <property type="term" value="C:plasma membrane"/>
    <property type="evidence" value="ECO:0007669"/>
    <property type="project" value="UniProtKB-SubCell"/>
</dbReference>
<dbReference type="AlphaFoldDB" id="A0A0A0D8Q0"/>
<feature type="transmembrane region" description="Helical" evidence="9">
    <location>
        <begin position="21"/>
        <end position="43"/>
    </location>
</feature>
<keyword evidence="7 9" id="KW-0472">Membrane</keyword>
<dbReference type="PANTHER" id="PTHR35011:SF4">
    <property type="entry name" value="SLL1102 PROTEIN"/>
    <property type="match status" value="1"/>
</dbReference>
<evidence type="ECO:0000256" key="4">
    <source>
        <dbReference type="ARBA" id="ARBA00022519"/>
    </source>
</evidence>
<reference evidence="11 12" key="1">
    <citation type="submission" date="2014-01" db="EMBL/GenBank/DDBJ databases">
        <title>Genome sequence determination for a cystic fibrosis isolate, Inquilinus limosus.</title>
        <authorList>
            <person name="Pino M."/>
            <person name="Di Conza J."/>
            <person name="Gutkind G."/>
        </authorList>
    </citation>
    <scope>NUCLEOTIDE SEQUENCE [LARGE SCALE GENOMIC DNA]</scope>
    <source>
        <strain evidence="11 12">MP06</strain>
    </source>
</reference>
<organism evidence="11 12">
    <name type="scientific">Inquilinus limosus MP06</name>
    <dbReference type="NCBI Taxonomy" id="1398085"/>
    <lineage>
        <taxon>Bacteria</taxon>
        <taxon>Pseudomonadati</taxon>
        <taxon>Pseudomonadota</taxon>
        <taxon>Alphaproteobacteria</taxon>
        <taxon>Rhodospirillales</taxon>
        <taxon>Rhodospirillaceae</taxon>
        <taxon>Inquilinus</taxon>
    </lineage>
</organism>
<comment type="caution">
    <text evidence="11">The sequence shown here is derived from an EMBL/GenBank/DDBJ whole genome shotgun (WGS) entry which is preliminary data.</text>
</comment>
<dbReference type="RefSeq" id="WP_034833189.1">
    <property type="nucleotide sequence ID" value="NZ_JANX01000048.1"/>
</dbReference>
<evidence type="ECO:0000256" key="9">
    <source>
        <dbReference type="RuleBase" id="RU369079"/>
    </source>
</evidence>
<gene>
    <name evidence="11" type="ORF">P409_06390</name>
</gene>
<protein>
    <recommendedName>
        <fullName evidence="9">TRAP transporter small permease protein</fullName>
    </recommendedName>
</protein>
<evidence type="ECO:0000256" key="1">
    <source>
        <dbReference type="ARBA" id="ARBA00004429"/>
    </source>
</evidence>
<evidence type="ECO:0000256" key="6">
    <source>
        <dbReference type="ARBA" id="ARBA00022989"/>
    </source>
</evidence>
<comment type="subunit">
    <text evidence="9">The complex comprises the extracytoplasmic solute receptor protein and the two transmembrane proteins.</text>
</comment>
<evidence type="ECO:0000313" key="12">
    <source>
        <dbReference type="Proteomes" id="UP000029995"/>
    </source>
</evidence>
<feature type="domain" description="Tripartite ATP-independent periplasmic transporters DctQ component" evidence="10">
    <location>
        <begin position="31"/>
        <end position="161"/>
    </location>
</feature>
<dbReference type="InterPro" id="IPR007387">
    <property type="entry name" value="TRAP_DctQ"/>
</dbReference>
<evidence type="ECO:0000256" key="5">
    <source>
        <dbReference type="ARBA" id="ARBA00022692"/>
    </source>
</evidence>
<dbReference type="PANTHER" id="PTHR35011">
    <property type="entry name" value="2,3-DIKETO-L-GULONATE TRAP TRANSPORTER SMALL PERMEASE PROTEIN YIAM"/>
    <property type="match status" value="1"/>
</dbReference>
<accession>A0A0A0D8Q0</accession>
<keyword evidence="2 9" id="KW-0813">Transport</keyword>
<dbReference type="Pfam" id="PF04290">
    <property type="entry name" value="DctQ"/>
    <property type="match status" value="1"/>
</dbReference>
<evidence type="ECO:0000256" key="2">
    <source>
        <dbReference type="ARBA" id="ARBA00022448"/>
    </source>
</evidence>
<evidence type="ECO:0000256" key="8">
    <source>
        <dbReference type="ARBA" id="ARBA00038436"/>
    </source>
</evidence>
<keyword evidence="6 9" id="KW-1133">Transmembrane helix</keyword>
<keyword evidence="3" id="KW-1003">Cell membrane</keyword>
<dbReference type="EMBL" id="JANX01000048">
    <property type="protein sequence ID" value="KGM35096.1"/>
    <property type="molecule type" value="Genomic_DNA"/>
</dbReference>
<name>A0A0A0D8Q0_9PROT</name>
<comment type="subcellular location">
    <subcellularLocation>
        <location evidence="1 9">Cell inner membrane</location>
        <topology evidence="1 9">Multi-pass membrane protein</topology>
    </subcellularLocation>
</comment>
<evidence type="ECO:0000313" key="11">
    <source>
        <dbReference type="EMBL" id="KGM35096.1"/>
    </source>
</evidence>
<comment type="function">
    <text evidence="9">Part of the tripartite ATP-independent periplasmic (TRAP) transport system.</text>
</comment>
<feature type="transmembrane region" description="Helical" evidence="9">
    <location>
        <begin position="55"/>
        <end position="71"/>
    </location>
</feature>
<feature type="transmembrane region" description="Helical" evidence="9">
    <location>
        <begin position="136"/>
        <end position="158"/>
    </location>
</feature>
<proteinExistence type="inferred from homology"/>
<evidence type="ECO:0000259" key="10">
    <source>
        <dbReference type="Pfam" id="PF04290"/>
    </source>
</evidence>
<sequence>MGALLGASRAIDAVNGWIGRAVSWLVLVAILVSAGNAILRKAFSVSSNAWLELQWYLFSAVFLLAAGYTLLKGEHVKVDILYGRCSRRTQIWIEVFGTLFFLLPFCVVAILISWPVVVDKFASGETSGDAGGLIRWPVWALIPAGFALLALQGLSELIKRLAILSGRIPDIVPAHDHEADPL</sequence>
<keyword evidence="5 9" id="KW-0812">Transmembrane</keyword>